<accession>A0A0N1HQ03</accession>
<dbReference type="PANTHER" id="PTHR11803:SF39">
    <property type="entry name" value="2-IMINOBUTANOATE_2-IMINOPROPANOATE DEAMINASE"/>
    <property type="match status" value="1"/>
</dbReference>
<reference evidence="1 2" key="1">
    <citation type="submission" date="2015-06" db="EMBL/GenBank/DDBJ databases">
        <title>Draft genome of the ant-associated black yeast Phialophora attae CBS 131958.</title>
        <authorList>
            <person name="Moreno L.F."/>
            <person name="Stielow B.J."/>
            <person name="de Hoog S."/>
            <person name="Vicente V.A."/>
            <person name="Weiss V.A."/>
            <person name="de Vries M."/>
            <person name="Cruz L.M."/>
            <person name="Souza E.M."/>
        </authorList>
    </citation>
    <scope>NUCLEOTIDE SEQUENCE [LARGE SCALE GENOMIC DNA]</scope>
    <source>
        <strain evidence="1 2">CBS 131958</strain>
    </source>
</reference>
<dbReference type="InterPro" id="IPR035959">
    <property type="entry name" value="RutC-like_sf"/>
</dbReference>
<dbReference type="RefSeq" id="XP_017997408.1">
    <property type="nucleotide sequence ID" value="XM_018139046.1"/>
</dbReference>
<organism evidence="1 2">
    <name type="scientific">Cyphellophora attinorum</name>
    <dbReference type="NCBI Taxonomy" id="1664694"/>
    <lineage>
        <taxon>Eukaryota</taxon>
        <taxon>Fungi</taxon>
        <taxon>Dikarya</taxon>
        <taxon>Ascomycota</taxon>
        <taxon>Pezizomycotina</taxon>
        <taxon>Eurotiomycetes</taxon>
        <taxon>Chaetothyriomycetidae</taxon>
        <taxon>Chaetothyriales</taxon>
        <taxon>Cyphellophoraceae</taxon>
        <taxon>Cyphellophora</taxon>
    </lineage>
</organism>
<keyword evidence="2" id="KW-1185">Reference proteome</keyword>
<dbReference type="GO" id="GO:0005739">
    <property type="term" value="C:mitochondrion"/>
    <property type="evidence" value="ECO:0007669"/>
    <property type="project" value="TreeGrafter"/>
</dbReference>
<dbReference type="STRING" id="1664694.A0A0N1HQ03"/>
<dbReference type="PANTHER" id="PTHR11803">
    <property type="entry name" value="2-IMINOBUTANOATE/2-IMINOPROPANOATE DEAMINASE RIDA"/>
    <property type="match status" value="1"/>
</dbReference>
<dbReference type="EMBL" id="LFJN01000024">
    <property type="protein sequence ID" value="KPI37445.1"/>
    <property type="molecule type" value="Genomic_DNA"/>
</dbReference>
<sequence>MSGITSYAYPGVGIFVREHFWYSQANRHGDYVTCAGQGGWKPDTQDPGAAIADETLIPKDVGEEIDQAFANVQHALEHAGSKGWSQVYKVLTLSTSIPEQHEHIVRNLKKWQPDEKRATWTEVGVAHLGLPTMRFEIEVEAYDPEGAKRA</sequence>
<dbReference type="InterPro" id="IPR006175">
    <property type="entry name" value="YjgF/YER057c/UK114"/>
</dbReference>
<proteinExistence type="predicted"/>
<protein>
    <submittedName>
        <fullName evidence="1">Uncharacterized protein</fullName>
    </submittedName>
</protein>
<dbReference type="Pfam" id="PF01042">
    <property type="entry name" value="Ribonuc_L-PSP"/>
    <property type="match status" value="1"/>
</dbReference>
<dbReference type="SUPFAM" id="SSF55298">
    <property type="entry name" value="YjgF-like"/>
    <property type="match status" value="1"/>
</dbReference>
<dbReference type="GO" id="GO:0005829">
    <property type="term" value="C:cytosol"/>
    <property type="evidence" value="ECO:0007669"/>
    <property type="project" value="TreeGrafter"/>
</dbReference>
<name>A0A0N1HQ03_9EURO</name>
<dbReference type="VEuPathDB" id="FungiDB:AB675_10285"/>
<comment type="caution">
    <text evidence="1">The sequence shown here is derived from an EMBL/GenBank/DDBJ whole genome shotgun (WGS) entry which is preliminary data.</text>
</comment>
<dbReference type="Gene3D" id="3.30.1330.40">
    <property type="entry name" value="RutC-like"/>
    <property type="match status" value="1"/>
</dbReference>
<dbReference type="AlphaFoldDB" id="A0A0N1HQ03"/>
<dbReference type="GeneID" id="28730926"/>
<evidence type="ECO:0000313" key="1">
    <source>
        <dbReference type="EMBL" id="KPI37445.1"/>
    </source>
</evidence>
<dbReference type="GO" id="GO:0019239">
    <property type="term" value="F:deaminase activity"/>
    <property type="evidence" value="ECO:0007669"/>
    <property type="project" value="TreeGrafter"/>
</dbReference>
<evidence type="ECO:0000313" key="2">
    <source>
        <dbReference type="Proteomes" id="UP000038010"/>
    </source>
</evidence>
<dbReference type="Proteomes" id="UP000038010">
    <property type="component" value="Unassembled WGS sequence"/>
</dbReference>
<gene>
    <name evidence="1" type="ORF">AB675_10285</name>
</gene>
<dbReference type="OrthoDB" id="309640at2759"/>